<feature type="chain" id="PRO_5047257867" evidence="1">
    <location>
        <begin position="20"/>
        <end position="148"/>
    </location>
</feature>
<gene>
    <name evidence="2" type="ORF">QC825_14635</name>
</gene>
<evidence type="ECO:0000313" key="2">
    <source>
        <dbReference type="EMBL" id="MDR5897305.1"/>
    </source>
</evidence>
<name>A0ABU1GZ14_9GAMM</name>
<dbReference type="RefSeq" id="WP_251595598.1">
    <property type="nucleotide sequence ID" value="NZ_JAMLJI010000006.1"/>
</dbReference>
<comment type="caution">
    <text evidence="2">The sequence shown here is derived from an EMBL/GenBank/DDBJ whole genome shotgun (WGS) entry which is preliminary data.</text>
</comment>
<proteinExistence type="predicted"/>
<protein>
    <submittedName>
        <fullName evidence="2">Uncharacterized protein</fullName>
    </submittedName>
</protein>
<organism evidence="2 3">
    <name type="scientific">Larsenimonas suaedae</name>
    <dbReference type="NCBI Taxonomy" id="1851019"/>
    <lineage>
        <taxon>Bacteria</taxon>
        <taxon>Pseudomonadati</taxon>
        <taxon>Pseudomonadota</taxon>
        <taxon>Gammaproteobacteria</taxon>
        <taxon>Oceanospirillales</taxon>
        <taxon>Halomonadaceae</taxon>
        <taxon>Larsenimonas</taxon>
    </lineage>
</organism>
<dbReference type="EMBL" id="JARWAO010000010">
    <property type="protein sequence ID" value="MDR5897305.1"/>
    <property type="molecule type" value="Genomic_DNA"/>
</dbReference>
<keyword evidence="3" id="KW-1185">Reference proteome</keyword>
<accession>A0ABU1GZ14</accession>
<feature type="signal peptide" evidence="1">
    <location>
        <begin position="1"/>
        <end position="19"/>
    </location>
</feature>
<reference evidence="2 3" key="1">
    <citation type="submission" date="2023-04" db="EMBL/GenBank/DDBJ databases">
        <title>A long-awaited taxogenomic arrangement of the family Halomonadaceae.</title>
        <authorList>
            <person name="De La Haba R."/>
            <person name="Chuvochina M."/>
            <person name="Wittouck S."/>
            <person name="Arahal D.R."/>
            <person name="Sanchez-Porro C."/>
            <person name="Hugenholtz P."/>
            <person name="Ventosa A."/>
        </authorList>
    </citation>
    <scope>NUCLEOTIDE SEQUENCE [LARGE SCALE GENOMIC DNA]</scope>
    <source>
        <strain evidence="2 3">DSM 22428</strain>
    </source>
</reference>
<dbReference type="Proteomes" id="UP001269375">
    <property type="component" value="Unassembled WGS sequence"/>
</dbReference>
<evidence type="ECO:0000256" key="1">
    <source>
        <dbReference type="SAM" id="SignalP"/>
    </source>
</evidence>
<keyword evidence="1" id="KW-0732">Signal</keyword>
<sequence length="148" mass="16757">MKKIYLVIFSLLFCSAILAGSVMYGPRVDVTLDRNSFAKQCPPSFPIATRVRNYSFKTIKSIDFNLELFEGNNTRNLLRVPRAGIMHLIKPFDTKVFCLIDGDIKNKISGKASGGDSLKKAISDVNSLHDFVEKHSIYVSNIRYEYLE</sequence>
<evidence type="ECO:0000313" key="3">
    <source>
        <dbReference type="Proteomes" id="UP001269375"/>
    </source>
</evidence>